<dbReference type="SUPFAM" id="SSF161098">
    <property type="entry name" value="MetI-like"/>
    <property type="match status" value="1"/>
</dbReference>
<evidence type="ECO:0000259" key="8">
    <source>
        <dbReference type="PROSITE" id="PS50928"/>
    </source>
</evidence>
<dbReference type="Pfam" id="PF19300">
    <property type="entry name" value="BPD_transp_1_N"/>
    <property type="match status" value="1"/>
</dbReference>
<accession>A0ABT1YFH8</accession>
<keyword evidence="10" id="KW-1185">Reference proteome</keyword>
<name>A0ABT1YFH8_9BACL</name>
<evidence type="ECO:0000256" key="2">
    <source>
        <dbReference type="ARBA" id="ARBA00022448"/>
    </source>
</evidence>
<evidence type="ECO:0000256" key="5">
    <source>
        <dbReference type="ARBA" id="ARBA00022989"/>
    </source>
</evidence>
<dbReference type="Pfam" id="PF00528">
    <property type="entry name" value="BPD_transp_1"/>
    <property type="match status" value="1"/>
</dbReference>
<feature type="transmembrane region" description="Helical" evidence="7">
    <location>
        <begin position="261"/>
        <end position="283"/>
    </location>
</feature>
<feature type="transmembrane region" description="Helical" evidence="7">
    <location>
        <begin position="199"/>
        <end position="221"/>
    </location>
</feature>
<keyword evidence="2 7" id="KW-0813">Transport</keyword>
<dbReference type="Gene3D" id="1.10.3720.10">
    <property type="entry name" value="MetI-like"/>
    <property type="match status" value="1"/>
</dbReference>
<proteinExistence type="inferred from homology"/>
<sequence length="343" mass="37910">MNGSTAPKQTAGRSFYGWFGRKFAQYILVLLIALSINFALPRLAPGDPLIYFMGQEINTLTPEQRQRINRELGLDQSVWEQYGSFMMGAVTMQLGSSTKFGKPVTQVLAERMPWTFLLVLPAIIISPIIGVICGAFAAWNRGKRRDLVLLTSMLAVESMPGFWVGMLLIAIFAVNLGWLPSYGAVPLVKADTVTYIIEIVRRMILPVATITISTVGTYFLLTRSSMLDTLGQDYILMAEAKGVSKRRVIYRHALRNALLPVYTHITMSLGILVSGAVVVETVFSYPGIGRLLFESVTARDFPMMQGVFLMITVGVIAANLLADLTYPLVDPRARFRKTLEGSA</sequence>
<reference evidence="9 10" key="1">
    <citation type="submission" date="2022-08" db="EMBL/GenBank/DDBJ databases">
        <title>Paenibacillus endoradicis sp. nov., Paenibacillus radicibacter sp. nov and Paenibacillus pararadicis sp. nov., three cold-adapted plant growth-promoting bacteria isolated from root of Larix gmelinii in Great Khingan.</title>
        <authorList>
            <person name="Xue H."/>
        </authorList>
    </citation>
    <scope>NUCLEOTIDE SEQUENCE [LARGE SCALE GENOMIC DNA]</scope>
    <source>
        <strain evidence="9 10">N5-1-1-5</strain>
    </source>
</reference>
<keyword evidence="4 7" id="KW-0812">Transmembrane</keyword>
<gene>
    <name evidence="9" type="ORF">NV381_10725</name>
</gene>
<dbReference type="RefSeq" id="WP_258213265.1">
    <property type="nucleotide sequence ID" value="NZ_JANQBD010000006.1"/>
</dbReference>
<feature type="transmembrane region" description="Helical" evidence="7">
    <location>
        <begin position="23"/>
        <end position="44"/>
    </location>
</feature>
<dbReference type="PROSITE" id="PS50928">
    <property type="entry name" value="ABC_TM1"/>
    <property type="match status" value="1"/>
</dbReference>
<organism evidence="9 10">
    <name type="scientific">Paenibacillus radicis</name>
    <name type="common">ex Xue et al. 2023</name>
    <dbReference type="NCBI Taxonomy" id="2972489"/>
    <lineage>
        <taxon>Bacteria</taxon>
        <taxon>Bacillati</taxon>
        <taxon>Bacillota</taxon>
        <taxon>Bacilli</taxon>
        <taxon>Bacillales</taxon>
        <taxon>Paenibacillaceae</taxon>
        <taxon>Paenibacillus</taxon>
    </lineage>
</organism>
<keyword evidence="6 7" id="KW-0472">Membrane</keyword>
<feature type="transmembrane region" description="Helical" evidence="7">
    <location>
        <begin position="114"/>
        <end position="139"/>
    </location>
</feature>
<dbReference type="Proteomes" id="UP001300012">
    <property type="component" value="Unassembled WGS sequence"/>
</dbReference>
<feature type="transmembrane region" description="Helical" evidence="7">
    <location>
        <begin position="160"/>
        <end position="179"/>
    </location>
</feature>
<dbReference type="CDD" id="cd06261">
    <property type="entry name" value="TM_PBP2"/>
    <property type="match status" value="1"/>
</dbReference>
<comment type="subcellular location">
    <subcellularLocation>
        <location evidence="1 7">Cell membrane</location>
        <topology evidence="1 7">Multi-pass membrane protein</topology>
    </subcellularLocation>
</comment>
<feature type="transmembrane region" description="Helical" evidence="7">
    <location>
        <begin position="303"/>
        <end position="329"/>
    </location>
</feature>
<dbReference type="PANTHER" id="PTHR43376:SF1">
    <property type="entry name" value="OLIGOPEPTIDE TRANSPORT SYSTEM PERMEASE PROTEIN"/>
    <property type="match status" value="1"/>
</dbReference>
<evidence type="ECO:0000256" key="4">
    <source>
        <dbReference type="ARBA" id="ARBA00022692"/>
    </source>
</evidence>
<dbReference type="InterPro" id="IPR000515">
    <property type="entry name" value="MetI-like"/>
</dbReference>
<keyword evidence="5 7" id="KW-1133">Transmembrane helix</keyword>
<dbReference type="EMBL" id="JANQBD010000006">
    <property type="protein sequence ID" value="MCR8631677.1"/>
    <property type="molecule type" value="Genomic_DNA"/>
</dbReference>
<evidence type="ECO:0000313" key="10">
    <source>
        <dbReference type="Proteomes" id="UP001300012"/>
    </source>
</evidence>
<comment type="similarity">
    <text evidence="7">Belongs to the binding-protein-dependent transport system permease family.</text>
</comment>
<keyword evidence="3" id="KW-1003">Cell membrane</keyword>
<protein>
    <submittedName>
        <fullName evidence="9">ABC transporter permease</fullName>
    </submittedName>
</protein>
<evidence type="ECO:0000256" key="7">
    <source>
        <dbReference type="RuleBase" id="RU363032"/>
    </source>
</evidence>
<dbReference type="InterPro" id="IPR045621">
    <property type="entry name" value="BPD_transp_1_N"/>
</dbReference>
<evidence type="ECO:0000256" key="3">
    <source>
        <dbReference type="ARBA" id="ARBA00022475"/>
    </source>
</evidence>
<evidence type="ECO:0000256" key="1">
    <source>
        <dbReference type="ARBA" id="ARBA00004651"/>
    </source>
</evidence>
<dbReference type="InterPro" id="IPR035906">
    <property type="entry name" value="MetI-like_sf"/>
</dbReference>
<feature type="domain" description="ABC transmembrane type-1" evidence="8">
    <location>
        <begin position="112"/>
        <end position="322"/>
    </location>
</feature>
<comment type="caution">
    <text evidence="9">The sequence shown here is derived from an EMBL/GenBank/DDBJ whole genome shotgun (WGS) entry which is preliminary data.</text>
</comment>
<evidence type="ECO:0000313" key="9">
    <source>
        <dbReference type="EMBL" id="MCR8631677.1"/>
    </source>
</evidence>
<evidence type="ECO:0000256" key="6">
    <source>
        <dbReference type="ARBA" id="ARBA00023136"/>
    </source>
</evidence>
<dbReference type="PANTHER" id="PTHR43376">
    <property type="entry name" value="OLIGOPEPTIDE TRANSPORT SYSTEM PERMEASE PROTEIN"/>
    <property type="match status" value="1"/>
</dbReference>